<name>A0A7W8ZI18_9SPHI</name>
<gene>
    <name evidence="1" type="ORF">HDE68_000292</name>
</gene>
<protein>
    <submittedName>
        <fullName evidence="1">Uncharacterized protein</fullName>
    </submittedName>
</protein>
<organism evidence="1 2">
    <name type="scientific">Pedobacter cryoconitis</name>
    <dbReference type="NCBI Taxonomy" id="188932"/>
    <lineage>
        <taxon>Bacteria</taxon>
        <taxon>Pseudomonadati</taxon>
        <taxon>Bacteroidota</taxon>
        <taxon>Sphingobacteriia</taxon>
        <taxon>Sphingobacteriales</taxon>
        <taxon>Sphingobacteriaceae</taxon>
        <taxon>Pedobacter</taxon>
    </lineage>
</organism>
<dbReference type="EMBL" id="JACHCE010000001">
    <property type="protein sequence ID" value="MBB5634407.1"/>
    <property type="molecule type" value="Genomic_DNA"/>
</dbReference>
<evidence type="ECO:0000313" key="1">
    <source>
        <dbReference type="EMBL" id="MBB5634407.1"/>
    </source>
</evidence>
<sequence>MPTLLISPANPLGEAIASALKGFDAELLTIA</sequence>
<reference evidence="1 2" key="1">
    <citation type="submission" date="2020-08" db="EMBL/GenBank/DDBJ databases">
        <title>Genomic Encyclopedia of Type Strains, Phase IV (KMG-V): Genome sequencing to study the core and pangenomes of soil and plant-associated prokaryotes.</title>
        <authorList>
            <person name="Whitman W."/>
        </authorList>
    </citation>
    <scope>NUCLEOTIDE SEQUENCE [LARGE SCALE GENOMIC DNA]</scope>
    <source>
        <strain evidence="1 2">S3M1</strain>
    </source>
</reference>
<dbReference type="Proteomes" id="UP000537204">
    <property type="component" value="Unassembled WGS sequence"/>
</dbReference>
<accession>A0A7W8ZI18</accession>
<evidence type="ECO:0000313" key="2">
    <source>
        <dbReference type="Proteomes" id="UP000537204"/>
    </source>
</evidence>
<comment type="caution">
    <text evidence="1">The sequence shown here is derived from an EMBL/GenBank/DDBJ whole genome shotgun (WGS) entry which is preliminary data.</text>
</comment>
<proteinExistence type="predicted"/>
<dbReference type="AlphaFoldDB" id="A0A7W8ZI18"/>